<proteinExistence type="predicted"/>
<gene>
    <name evidence="1" type="ORF">PPL_04730</name>
</gene>
<dbReference type="GeneID" id="31360217"/>
<dbReference type="AlphaFoldDB" id="D3B8D8"/>
<keyword evidence="2" id="KW-1185">Reference proteome</keyword>
<dbReference type="InParanoid" id="D3B8D8"/>
<name>D3B8D8_HETP5</name>
<reference evidence="1 2" key="1">
    <citation type="journal article" date="2011" name="Genome Res.">
        <title>Phylogeny-wide analysis of social amoeba genomes highlights ancient origins for complex intercellular communication.</title>
        <authorList>
            <person name="Heidel A.J."/>
            <person name="Lawal H.M."/>
            <person name="Felder M."/>
            <person name="Schilde C."/>
            <person name="Helps N.R."/>
            <person name="Tunggal B."/>
            <person name="Rivero F."/>
            <person name="John U."/>
            <person name="Schleicher M."/>
            <person name="Eichinger L."/>
            <person name="Platzer M."/>
            <person name="Noegel A.A."/>
            <person name="Schaap P."/>
            <person name="Gloeckner G."/>
        </authorList>
    </citation>
    <scope>NUCLEOTIDE SEQUENCE [LARGE SCALE GENOMIC DNA]</scope>
    <source>
        <strain evidence="2">ATCC 26659 / Pp 5 / PN500</strain>
    </source>
</reference>
<protein>
    <submittedName>
        <fullName evidence="1">Uncharacterized protein</fullName>
    </submittedName>
</protein>
<accession>D3B8D8</accession>
<sequence length="170" mass="19873">MTDILDMENFLWLNNKNSNNNNNNNNSNNIACDGINSKEYGGASSSIGFDYSQQYCFGESCYKSKTPKSNHFSESNKKKYLVCHRCKKIANDQWYNGPLDGELICKGCFYKMYNHILEPQQQQQQQLQQKQLQQQQHQQQQQQQQQIVSTNNNNNYQFQHFSVSKLSGNY</sequence>
<dbReference type="Proteomes" id="UP000001396">
    <property type="component" value="Unassembled WGS sequence"/>
</dbReference>
<dbReference type="EMBL" id="ADBJ01000020">
    <property type="protein sequence ID" value="EFA82306.1"/>
    <property type="molecule type" value="Genomic_DNA"/>
</dbReference>
<evidence type="ECO:0000313" key="1">
    <source>
        <dbReference type="EMBL" id="EFA82306.1"/>
    </source>
</evidence>
<dbReference type="RefSeq" id="XP_020434423.1">
    <property type="nucleotide sequence ID" value="XM_020575628.1"/>
</dbReference>
<comment type="caution">
    <text evidence="1">The sequence shown here is derived from an EMBL/GenBank/DDBJ whole genome shotgun (WGS) entry which is preliminary data.</text>
</comment>
<organism evidence="1 2">
    <name type="scientific">Heterostelium pallidum (strain ATCC 26659 / Pp 5 / PN500)</name>
    <name type="common">Cellular slime mold</name>
    <name type="synonym">Polysphondylium pallidum</name>
    <dbReference type="NCBI Taxonomy" id="670386"/>
    <lineage>
        <taxon>Eukaryota</taxon>
        <taxon>Amoebozoa</taxon>
        <taxon>Evosea</taxon>
        <taxon>Eumycetozoa</taxon>
        <taxon>Dictyostelia</taxon>
        <taxon>Acytosteliales</taxon>
        <taxon>Acytosteliaceae</taxon>
        <taxon>Heterostelium</taxon>
    </lineage>
</organism>
<evidence type="ECO:0000313" key="2">
    <source>
        <dbReference type="Proteomes" id="UP000001396"/>
    </source>
</evidence>